<protein>
    <recommendedName>
        <fullName evidence="2">SH3b domain-containing protein</fullName>
    </recommendedName>
</protein>
<evidence type="ECO:0000313" key="4">
    <source>
        <dbReference type="Proteomes" id="UP000431922"/>
    </source>
</evidence>
<sequence length="166" mass="18208">MILRIPTFKIAGFTRAFLALGLLLTFAAPASAQDREVPYWASINTEELNMRVGPSMQYRIEWVYRREGLPVKVVRVVDRWRLIEDSEGTSGWVSSNLLSLARGAVVVGDGLAPIRDAATASARLKWNAEPGVVGKLGDCEAGWCEIDVAGHAGWIEQDRIWGAGEP</sequence>
<dbReference type="SMART" id="SM00287">
    <property type="entry name" value="SH3b"/>
    <property type="match status" value="1"/>
</dbReference>
<dbReference type="Pfam" id="PF06347">
    <property type="entry name" value="SH3_4"/>
    <property type="match status" value="2"/>
</dbReference>
<dbReference type="AlphaFoldDB" id="A0A845AWX9"/>
<dbReference type="InterPro" id="IPR003646">
    <property type="entry name" value="SH3-like_bac-type"/>
</dbReference>
<name>A0A845AWX9_9SPHN</name>
<organism evidence="3 4">
    <name type="scientific">Allopontixanthobacter sediminis</name>
    <dbReference type="NCBI Taxonomy" id="1689985"/>
    <lineage>
        <taxon>Bacteria</taxon>
        <taxon>Pseudomonadati</taxon>
        <taxon>Pseudomonadota</taxon>
        <taxon>Alphaproteobacteria</taxon>
        <taxon>Sphingomonadales</taxon>
        <taxon>Erythrobacteraceae</taxon>
        <taxon>Allopontixanthobacter</taxon>
    </lineage>
</organism>
<evidence type="ECO:0000313" key="3">
    <source>
        <dbReference type="EMBL" id="MXP43511.1"/>
    </source>
</evidence>
<dbReference type="Proteomes" id="UP000431922">
    <property type="component" value="Unassembled WGS sequence"/>
</dbReference>
<keyword evidence="4" id="KW-1185">Reference proteome</keyword>
<dbReference type="Gene3D" id="2.30.30.40">
    <property type="entry name" value="SH3 Domains"/>
    <property type="match status" value="1"/>
</dbReference>
<feature type="signal peptide" evidence="1">
    <location>
        <begin position="1"/>
        <end position="32"/>
    </location>
</feature>
<keyword evidence="1" id="KW-0732">Signal</keyword>
<comment type="caution">
    <text evidence="3">The sequence shown here is derived from an EMBL/GenBank/DDBJ whole genome shotgun (WGS) entry which is preliminary data.</text>
</comment>
<reference evidence="3 4" key="1">
    <citation type="submission" date="2019-12" db="EMBL/GenBank/DDBJ databases">
        <title>Genomic-based taxomic classification of the family Erythrobacteraceae.</title>
        <authorList>
            <person name="Xu L."/>
        </authorList>
    </citation>
    <scope>NUCLEOTIDE SEQUENCE [LARGE SCALE GENOMIC DNA]</scope>
    <source>
        <strain evidence="3 4">KCTC 42453</strain>
    </source>
</reference>
<dbReference type="InterPro" id="IPR010466">
    <property type="entry name" value="DUF1058"/>
</dbReference>
<dbReference type="OrthoDB" id="9810773at2"/>
<proteinExistence type="predicted"/>
<feature type="chain" id="PRO_5032835818" description="SH3b domain-containing protein" evidence="1">
    <location>
        <begin position="33"/>
        <end position="166"/>
    </location>
</feature>
<dbReference type="EMBL" id="WTYL01000001">
    <property type="protein sequence ID" value="MXP43511.1"/>
    <property type="molecule type" value="Genomic_DNA"/>
</dbReference>
<evidence type="ECO:0000259" key="2">
    <source>
        <dbReference type="SMART" id="SM00287"/>
    </source>
</evidence>
<gene>
    <name evidence="3" type="ORF">GRI65_03445</name>
</gene>
<feature type="domain" description="SH3b" evidence="2">
    <location>
        <begin position="38"/>
        <end position="101"/>
    </location>
</feature>
<dbReference type="RefSeq" id="WP_160755105.1">
    <property type="nucleotide sequence ID" value="NZ_WTYL01000001.1"/>
</dbReference>
<evidence type="ECO:0000256" key="1">
    <source>
        <dbReference type="SAM" id="SignalP"/>
    </source>
</evidence>
<accession>A0A845AWX9</accession>